<accession>A0A5J5I3L1</accession>
<keyword evidence="6" id="KW-1185">Reference proteome</keyword>
<evidence type="ECO:0000313" key="3">
    <source>
        <dbReference type="EMBL" id="KAA9015831.1"/>
    </source>
</evidence>
<dbReference type="EMBL" id="VYQA01000010">
    <property type="protein sequence ID" value="KAA9028244.1"/>
    <property type="molecule type" value="Genomic_DNA"/>
</dbReference>
<organism evidence="4 5">
    <name type="scientific">Sphingobium limneticum</name>
    <dbReference type="NCBI Taxonomy" id="1007511"/>
    <lineage>
        <taxon>Bacteria</taxon>
        <taxon>Pseudomonadati</taxon>
        <taxon>Pseudomonadota</taxon>
        <taxon>Alphaproteobacteria</taxon>
        <taxon>Sphingomonadales</taxon>
        <taxon>Sphingomonadaceae</taxon>
        <taxon>Sphingobium</taxon>
    </lineage>
</organism>
<dbReference type="EMBL" id="VYQB01000009">
    <property type="protein sequence ID" value="KAA9015831.1"/>
    <property type="molecule type" value="Genomic_DNA"/>
</dbReference>
<dbReference type="RefSeq" id="WP_120250462.1">
    <property type="nucleotide sequence ID" value="NZ_JBNNIY010000002.1"/>
</dbReference>
<keyword evidence="2" id="KW-1133">Transmembrane helix</keyword>
<dbReference type="Proteomes" id="UP000326364">
    <property type="component" value="Unassembled WGS sequence"/>
</dbReference>
<feature type="region of interest" description="Disordered" evidence="1">
    <location>
        <begin position="1"/>
        <end position="20"/>
    </location>
</feature>
<gene>
    <name evidence="4" type="ORF">F4U95_14375</name>
    <name evidence="3" type="ORF">F4U96_13245</name>
</gene>
<evidence type="ECO:0000313" key="4">
    <source>
        <dbReference type="EMBL" id="KAA9028244.1"/>
    </source>
</evidence>
<evidence type="ECO:0000256" key="1">
    <source>
        <dbReference type="SAM" id="MobiDB-lite"/>
    </source>
</evidence>
<feature type="compositionally biased region" description="Basic and acidic residues" evidence="1">
    <location>
        <begin position="1"/>
        <end position="13"/>
    </location>
</feature>
<protein>
    <submittedName>
        <fullName evidence="4">Uncharacterized protein</fullName>
    </submittedName>
</protein>
<dbReference type="AlphaFoldDB" id="A0A5J5I3L1"/>
<reference evidence="5 6" key="1">
    <citation type="submission" date="2019-09" db="EMBL/GenBank/DDBJ databases">
        <authorList>
            <person name="Feng G."/>
        </authorList>
    </citation>
    <scope>NUCLEOTIDE SEQUENCE [LARGE SCALE GENOMIC DNA]</scope>
    <source>
        <strain evidence="4 5">KACC 19283</strain>
        <strain evidence="3 6">KACC 19284</strain>
    </source>
</reference>
<evidence type="ECO:0000313" key="5">
    <source>
        <dbReference type="Proteomes" id="UP000325933"/>
    </source>
</evidence>
<dbReference type="Proteomes" id="UP000325933">
    <property type="component" value="Unassembled WGS sequence"/>
</dbReference>
<name>A0A5J5I3L1_9SPHN</name>
<proteinExistence type="predicted"/>
<feature type="transmembrane region" description="Helical" evidence="2">
    <location>
        <begin position="30"/>
        <end position="48"/>
    </location>
</feature>
<keyword evidence="2" id="KW-0812">Transmembrane</keyword>
<comment type="caution">
    <text evidence="4">The sequence shown here is derived from an EMBL/GenBank/DDBJ whole genome shotgun (WGS) entry which is preliminary data.</text>
</comment>
<evidence type="ECO:0000313" key="6">
    <source>
        <dbReference type="Proteomes" id="UP000326364"/>
    </source>
</evidence>
<sequence>MGDMPSGRDDERVPPSPHISVVRRSHGSGVVFALIAVALVLAIGFFYMTNERRGDAQADKLTHAAGSVDDAARIVGDAAQNAADTLRNEH</sequence>
<keyword evidence="2" id="KW-0472">Membrane</keyword>
<evidence type="ECO:0000256" key="2">
    <source>
        <dbReference type="SAM" id="Phobius"/>
    </source>
</evidence>